<reference evidence="3" key="1">
    <citation type="submission" date="2019-06" db="EMBL/GenBank/DDBJ databases">
        <authorList>
            <consortium name="Wellcome Sanger Institute Data Sharing"/>
        </authorList>
    </citation>
    <scope>NUCLEOTIDE SEQUENCE [LARGE SCALE GENOMIC DNA]</scope>
</reference>
<dbReference type="FunCoup" id="A0A673AID8">
    <property type="interactions" value="11"/>
</dbReference>
<name>A0A673AID8_9TELE</name>
<dbReference type="InterPro" id="IPR016186">
    <property type="entry name" value="C-type_lectin-like/link_sf"/>
</dbReference>
<evidence type="ECO:0000313" key="3">
    <source>
        <dbReference type="Ensembl" id="ENSSORP00005028428.1"/>
    </source>
</evidence>
<evidence type="ECO:0000256" key="1">
    <source>
        <dbReference type="ARBA" id="ARBA00023157"/>
    </source>
</evidence>
<dbReference type="SMART" id="SM00034">
    <property type="entry name" value="CLECT"/>
    <property type="match status" value="1"/>
</dbReference>
<dbReference type="PROSITE" id="PS50041">
    <property type="entry name" value="C_TYPE_LECTIN_2"/>
    <property type="match status" value="1"/>
</dbReference>
<dbReference type="Ensembl" id="ENSSORT00005029237.1">
    <property type="protein sequence ID" value="ENSSORP00005028428.1"/>
    <property type="gene ID" value="ENSSORG00005013599.1"/>
</dbReference>
<dbReference type="PROSITE" id="PS00615">
    <property type="entry name" value="C_TYPE_LECTIN_1"/>
    <property type="match status" value="1"/>
</dbReference>
<proteinExistence type="predicted"/>
<reference evidence="3" key="2">
    <citation type="submission" date="2025-08" db="UniProtKB">
        <authorList>
            <consortium name="Ensembl"/>
        </authorList>
    </citation>
    <scope>IDENTIFICATION</scope>
</reference>
<dbReference type="PANTHER" id="PTHR45784">
    <property type="entry name" value="C-TYPE LECTIN DOMAIN FAMILY 20 MEMBER A-RELATED"/>
    <property type="match status" value="1"/>
</dbReference>
<dbReference type="Gene3D" id="3.10.100.10">
    <property type="entry name" value="Mannose-Binding Protein A, subunit A"/>
    <property type="match status" value="1"/>
</dbReference>
<dbReference type="InParanoid" id="A0A673AID8"/>
<accession>A0A673AID8</accession>
<keyword evidence="1" id="KW-1015">Disulfide bond</keyword>
<dbReference type="AlphaFoldDB" id="A0A673AID8"/>
<dbReference type="InterPro" id="IPR016187">
    <property type="entry name" value="CTDL_fold"/>
</dbReference>
<dbReference type="InterPro" id="IPR001304">
    <property type="entry name" value="C-type_lectin-like"/>
</dbReference>
<protein>
    <recommendedName>
        <fullName evidence="2">C-type lectin domain-containing protein</fullName>
    </recommendedName>
</protein>
<evidence type="ECO:0000313" key="4">
    <source>
        <dbReference type="Proteomes" id="UP000472271"/>
    </source>
</evidence>
<feature type="domain" description="C-type lectin" evidence="2">
    <location>
        <begin position="38"/>
        <end position="146"/>
    </location>
</feature>
<dbReference type="InterPro" id="IPR018378">
    <property type="entry name" value="C-type_lectin_CS"/>
</dbReference>
<keyword evidence="4" id="KW-1185">Reference proteome</keyword>
<dbReference type="PANTHER" id="PTHR45784:SF3">
    <property type="entry name" value="C-TYPE LECTIN DOMAIN FAMILY 4 MEMBER K-LIKE-RELATED"/>
    <property type="match status" value="1"/>
</dbReference>
<sequence>MSDYHVALQRFKVVQPLRNEPYLDICKLSQYMQIIFRFSGKYYYVPLSKTWTAAQSYCRENFLDLATIENLEDWLEISQFLANDGIAYWIGLSRDSWKWSDQSNFEFTAWRSTEPRNQQGNEFCGYASAQGWGDTDCALELSFICSGKQSNIKFSYQTLQSIKQFFSFLSKV</sequence>
<dbReference type="Proteomes" id="UP000472271">
    <property type="component" value="Chromosome 11"/>
</dbReference>
<dbReference type="SUPFAM" id="SSF56436">
    <property type="entry name" value="C-type lectin-like"/>
    <property type="match status" value="1"/>
</dbReference>
<dbReference type="Pfam" id="PF00059">
    <property type="entry name" value="Lectin_C"/>
    <property type="match status" value="1"/>
</dbReference>
<reference evidence="3" key="3">
    <citation type="submission" date="2025-09" db="UniProtKB">
        <authorList>
            <consortium name="Ensembl"/>
        </authorList>
    </citation>
    <scope>IDENTIFICATION</scope>
</reference>
<organism evidence="3 4">
    <name type="scientific">Sphaeramia orbicularis</name>
    <name type="common">orbiculate cardinalfish</name>
    <dbReference type="NCBI Taxonomy" id="375764"/>
    <lineage>
        <taxon>Eukaryota</taxon>
        <taxon>Metazoa</taxon>
        <taxon>Chordata</taxon>
        <taxon>Craniata</taxon>
        <taxon>Vertebrata</taxon>
        <taxon>Euteleostomi</taxon>
        <taxon>Actinopterygii</taxon>
        <taxon>Neopterygii</taxon>
        <taxon>Teleostei</taxon>
        <taxon>Neoteleostei</taxon>
        <taxon>Acanthomorphata</taxon>
        <taxon>Gobiaria</taxon>
        <taxon>Kurtiformes</taxon>
        <taxon>Apogonoidei</taxon>
        <taxon>Apogonidae</taxon>
        <taxon>Apogoninae</taxon>
        <taxon>Sphaeramia</taxon>
    </lineage>
</organism>
<evidence type="ECO:0000259" key="2">
    <source>
        <dbReference type="PROSITE" id="PS50041"/>
    </source>
</evidence>